<dbReference type="EMBL" id="APQI01000004">
    <property type="protein sequence ID" value="ENV98947.1"/>
    <property type="molecule type" value="Genomic_DNA"/>
</dbReference>
<sequence>MQVDGAFLILDFILVQYAESVSIEIPYFKTYFLSVSVNSLISFMVITMPRST</sequence>
<evidence type="ECO:0000313" key="1">
    <source>
        <dbReference type="EMBL" id="ENV98947.1"/>
    </source>
</evidence>
<proteinExistence type="predicted"/>
<accession>A0ABN0K664</accession>
<evidence type="ECO:0000313" key="2">
    <source>
        <dbReference type="Proteomes" id="UP000013024"/>
    </source>
</evidence>
<protein>
    <submittedName>
        <fullName evidence="1">Uncharacterized protein</fullName>
    </submittedName>
</protein>
<keyword evidence="2" id="KW-1185">Reference proteome</keyword>
<organism evidence="1 2">
    <name type="scientific">Acinetobacter calcoaceticus DSM 30006 = CIP 81.8</name>
    <dbReference type="NCBI Taxonomy" id="981331"/>
    <lineage>
        <taxon>Bacteria</taxon>
        <taxon>Pseudomonadati</taxon>
        <taxon>Pseudomonadota</taxon>
        <taxon>Gammaproteobacteria</taxon>
        <taxon>Moraxellales</taxon>
        <taxon>Moraxellaceae</taxon>
        <taxon>Acinetobacter</taxon>
        <taxon>Acinetobacter calcoaceticus/baumannii complex</taxon>
    </lineage>
</organism>
<reference evidence="1 2" key="1">
    <citation type="submission" date="2013-02" db="EMBL/GenBank/DDBJ databases">
        <title>The Genome Sequence of Acinetobacter calcoaceticus CIP 81.8.</title>
        <authorList>
            <consortium name="The Broad Institute Genome Sequencing Platform"/>
            <consortium name="The Broad Institute Genome Sequencing Center for Infectious Disease"/>
            <person name="Cerqueira G."/>
            <person name="Feldgarden M."/>
            <person name="Courvalin P."/>
            <person name="Perichon B."/>
            <person name="Grillot-Courvalin C."/>
            <person name="Clermont D."/>
            <person name="Rocha E."/>
            <person name="Yoon E.-J."/>
            <person name="Nemec A."/>
            <person name="Walker B."/>
            <person name="Young S.K."/>
            <person name="Zeng Q."/>
            <person name="Gargeya S."/>
            <person name="Fitzgerald M."/>
            <person name="Haas B."/>
            <person name="Abouelleil A."/>
            <person name="Alvarado L."/>
            <person name="Arachchi H.M."/>
            <person name="Berlin A.M."/>
            <person name="Chapman S.B."/>
            <person name="Dewar J."/>
            <person name="Goldberg J."/>
            <person name="Griggs A."/>
            <person name="Gujja S."/>
            <person name="Hansen M."/>
            <person name="Howarth C."/>
            <person name="Imamovic A."/>
            <person name="Larimer J."/>
            <person name="McCowan C."/>
            <person name="Murphy C."/>
            <person name="Neiman D."/>
            <person name="Pearson M."/>
            <person name="Priest M."/>
            <person name="Roberts A."/>
            <person name="Saif S."/>
            <person name="Shea T."/>
            <person name="Sisk P."/>
            <person name="Sykes S."/>
            <person name="Wortman J."/>
            <person name="Nusbaum C."/>
            <person name="Birren B."/>
        </authorList>
    </citation>
    <scope>NUCLEOTIDE SEQUENCE [LARGE SCALE GENOMIC DNA]</scope>
    <source>
        <strain evidence="1 2">CIP 81.8</strain>
    </source>
</reference>
<dbReference type="Proteomes" id="UP000013024">
    <property type="component" value="Unassembled WGS sequence"/>
</dbReference>
<gene>
    <name evidence="1" type="ORF">F936_02030</name>
</gene>
<comment type="caution">
    <text evidence="1">The sequence shown here is derived from an EMBL/GenBank/DDBJ whole genome shotgun (WGS) entry which is preliminary data.</text>
</comment>
<name>A0ABN0K664_ACICA</name>